<organism evidence="2 3">
    <name type="scientific">Mycteria americana</name>
    <name type="common">Wood stork</name>
    <dbReference type="NCBI Taxonomy" id="33587"/>
    <lineage>
        <taxon>Eukaryota</taxon>
        <taxon>Metazoa</taxon>
        <taxon>Chordata</taxon>
        <taxon>Craniata</taxon>
        <taxon>Vertebrata</taxon>
        <taxon>Euteleostomi</taxon>
        <taxon>Archelosauria</taxon>
        <taxon>Archosauria</taxon>
        <taxon>Dinosauria</taxon>
        <taxon>Saurischia</taxon>
        <taxon>Theropoda</taxon>
        <taxon>Coelurosauria</taxon>
        <taxon>Aves</taxon>
        <taxon>Neognathae</taxon>
        <taxon>Neoaves</taxon>
        <taxon>Aequornithes</taxon>
        <taxon>Ciconiiformes</taxon>
        <taxon>Ciconiidae</taxon>
        <taxon>Mycteria</taxon>
    </lineage>
</organism>
<dbReference type="EMBL" id="JAUNZN010000009">
    <property type="protein sequence ID" value="KAK4817026.1"/>
    <property type="molecule type" value="Genomic_DNA"/>
</dbReference>
<comment type="caution">
    <text evidence="2">The sequence shown here is derived from an EMBL/GenBank/DDBJ whole genome shotgun (WGS) entry which is preliminary data.</text>
</comment>
<evidence type="ECO:0000313" key="3">
    <source>
        <dbReference type="Proteomes" id="UP001333110"/>
    </source>
</evidence>
<feature type="region of interest" description="Disordered" evidence="1">
    <location>
        <begin position="110"/>
        <end position="140"/>
    </location>
</feature>
<accession>A0AAN7NS74</accession>
<dbReference type="AlphaFoldDB" id="A0AAN7NS74"/>
<dbReference type="Proteomes" id="UP001333110">
    <property type="component" value="Unassembled WGS sequence"/>
</dbReference>
<feature type="compositionally biased region" description="Polar residues" evidence="1">
    <location>
        <begin position="125"/>
        <end position="140"/>
    </location>
</feature>
<gene>
    <name evidence="2" type="ORF">QYF61_026032</name>
</gene>
<evidence type="ECO:0000256" key="1">
    <source>
        <dbReference type="SAM" id="MobiDB-lite"/>
    </source>
</evidence>
<keyword evidence="3" id="KW-1185">Reference proteome</keyword>
<name>A0AAN7NS74_MYCAM</name>
<evidence type="ECO:0000313" key="2">
    <source>
        <dbReference type="EMBL" id="KAK4817026.1"/>
    </source>
</evidence>
<sequence>MLKMMELEHLSYKERLTELGLFSLEKRRLRADLINVYKYQKGKCKEDRARLFSVDQRQWAQTETQEVPSEHQETLFVVRVTKHWHRLPREDVESPSLEIFKSRLDMVLDTQPPQHKGSASGAPPSRNTRFSFSTSYLPGT</sequence>
<reference evidence="2 3" key="1">
    <citation type="journal article" date="2023" name="J. Hered.">
        <title>Chromosome-level genome of the wood stork (Mycteria americana) provides insight into avian chromosome evolution.</title>
        <authorList>
            <person name="Flamio R. Jr."/>
            <person name="Ramstad K.M."/>
        </authorList>
    </citation>
    <scope>NUCLEOTIDE SEQUENCE [LARGE SCALE GENOMIC DNA]</scope>
    <source>
        <strain evidence="2">JAX WOST 10</strain>
    </source>
</reference>
<protein>
    <submittedName>
        <fullName evidence="2">Uncharacterized protein</fullName>
    </submittedName>
</protein>
<proteinExistence type="predicted"/>